<comment type="similarity">
    <text evidence="2 6">Belongs to the peroxisomal membrane protein PXMP2/4 family.</text>
</comment>
<dbReference type="InterPro" id="IPR007248">
    <property type="entry name" value="Mpv17_PMP22"/>
</dbReference>
<evidence type="ECO:0000256" key="1">
    <source>
        <dbReference type="ARBA" id="ARBA00004141"/>
    </source>
</evidence>
<keyword evidence="3" id="KW-0812">Transmembrane</keyword>
<evidence type="ECO:0000313" key="8">
    <source>
        <dbReference type="EMBL" id="KAF9701628.1"/>
    </source>
</evidence>
<evidence type="ECO:0000256" key="4">
    <source>
        <dbReference type="ARBA" id="ARBA00022989"/>
    </source>
</evidence>
<evidence type="ECO:0000256" key="2">
    <source>
        <dbReference type="ARBA" id="ARBA00006824"/>
    </source>
</evidence>
<keyword evidence="4" id="KW-1133">Transmembrane helix</keyword>
<dbReference type="OrthoDB" id="430207at2759"/>
<evidence type="ECO:0000256" key="6">
    <source>
        <dbReference type="RuleBase" id="RU363053"/>
    </source>
</evidence>
<evidence type="ECO:0000256" key="5">
    <source>
        <dbReference type="ARBA" id="ARBA00023136"/>
    </source>
</evidence>
<evidence type="ECO:0000256" key="3">
    <source>
        <dbReference type="ARBA" id="ARBA00022692"/>
    </source>
</evidence>
<sequence>MIRTSCAWARASSRRTTQNVHTYPRNPQHATGNTTPLNLVPQPVSPAHILRRHNATKPPTGQKAPVTATTIPGPSWLWLEPVIEPFRAYGRVQQRKPYVTQLASSLVIYFVGDLVAQSIAAPEEKDAPEEEEERGWVQQWSEDRDWARTGRALIIGGISSIPSYKWFLWLSLNFNYSSKILSLTTKVVVNQILFTPLFNSYFFGMQTLLAGASLDECVERIKNTVPTSWINSCKLWPVVTAFSFTYIPIQYRSIFGGVIAIGWQTYLSLLNQRAAAQEHLVHPAGQEVVTEAVATTKHNVVDEREENGNEKQKCAA</sequence>
<gene>
    <name evidence="8" type="ORF">EKO04_000736</name>
</gene>
<protein>
    <submittedName>
        <fullName evidence="8">Uncharacterized protein</fullName>
    </submittedName>
</protein>
<dbReference type="GO" id="GO:0016020">
    <property type="term" value="C:membrane"/>
    <property type="evidence" value="ECO:0007669"/>
    <property type="project" value="UniProtKB-SubCell"/>
</dbReference>
<evidence type="ECO:0000313" key="9">
    <source>
        <dbReference type="Proteomes" id="UP000651452"/>
    </source>
</evidence>
<dbReference type="PANTHER" id="PTHR11266:SF113">
    <property type="entry name" value="MEMBRANE PROTEIN, MPV17_PMP22 FAMILY, PUTATIVE (AFU_ORTHOLOGUE AFUA_1G13840)-RELATED"/>
    <property type="match status" value="1"/>
</dbReference>
<accession>A0A8H7JF08</accession>
<comment type="caution">
    <text evidence="8">The sequence shown here is derived from an EMBL/GenBank/DDBJ whole genome shotgun (WGS) entry which is preliminary data.</text>
</comment>
<keyword evidence="5" id="KW-0472">Membrane</keyword>
<dbReference type="AlphaFoldDB" id="A0A8H7JF08"/>
<comment type="subcellular location">
    <subcellularLocation>
        <location evidence="1">Membrane</location>
        <topology evidence="1">Multi-pass membrane protein</topology>
    </subcellularLocation>
</comment>
<reference evidence="8" key="2">
    <citation type="submission" date="2020-09" db="EMBL/GenBank/DDBJ databases">
        <title>Reference genome assembly for Australian Ascochyta lentis isolate Al4.</title>
        <authorList>
            <person name="Lee R.C."/>
            <person name="Farfan-Caceres L.M."/>
            <person name="Debler J.W."/>
            <person name="Williams A.H."/>
            <person name="Henares B.M."/>
        </authorList>
    </citation>
    <scope>NUCLEOTIDE SEQUENCE</scope>
    <source>
        <strain evidence="8">Al4</strain>
    </source>
</reference>
<evidence type="ECO:0000256" key="7">
    <source>
        <dbReference type="SAM" id="MobiDB-lite"/>
    </source>
</evidence>
<dbReference type="PANTHER" id="PTHR11266">
    <property type="entry name" value="PEROXISOMAL MEMBRANE PROTEIN 2, PXMP2 MPV17"/>
    <property type="match status" value="1"/>
</dbReference>
<keyword evidence="9" id="KW-1185">Reference proteome</keyword>
<dbReference type="EMBL" id="RZGK01000002">
    <property type="protein sequence ID" value="KAF9701628.1"/>
    <property type="molecule type" value="Genomic_DNA"/>
</dbReference>
<dbReference type="GO" id="GO:0005739">
    <property type="term" value="C:mitochondrion"/>
    <property type="evidence" value="ECO:0007669"/>
    <property type="project" value="TreeGrafter"/>
</dbReference>
<proteinExistence type="inferred from homology"/>
<feature type="region of interest" description="Disordered" evidence="7">
    <location>
        <begin position="17"/>
        <end position="42"/>
    </location>
</feature>
<dbReference type="Pfam" id="PF04117">
    <property type="entry name" value="Mpv17_PMP22"/>
    <property type="match status" value="1"/>
</dbReference>
<name>A0A8H7JF08_9PLEO</name>
<reference evidence="8" key="1">
    <citation type="submission" date="2018-12" db="EMBL/GenBank/DDBJ databases">
        <authorList>
            <person name="Syme R.A."/>
            <person name="Farfan-Caceres L."/>
            <person name="Lichtenzveig J."/>
        </authorList>
    </citation>
    <scope>NUCLEOTIDE SEQUENCE</scope>
    <source>
        <strain evidence="8">Al4</strain>
    </source>
</reference>
<organism evidence="8 9">
    <name type="scientific">Ascochyta lentis</name>
    <dbReference type="NCBI Taxonomy" id="205686"/>
    <lineage>
        <taxon>Eukaryota</taxon>
        <taxon>Fungi</taxon>
        <taxon>Dikarya</taxon>
        <taxon>Ascomycota</taxon>
        <taxon>Pezizomycotina</taxon>
        <taxon>Dothideomycetes</taxon>
        <taxon>Pleosporomycetidae</taxon>
        <taxon>Pleosporales</taxon>
        <taxon>Pleosporineae</taxon>
        <taxon>Didymellaceae</taxon>
        <taxon>Ascochyta</taxon>
    </lineage>
</organism>
<feature type="compositionally biased region" description="Polar residues" evidence="7">
    <location>
        <begin position="28"/>
        <end position="37"/>
    </location>
</feature>
<dbReference type="Proteomes" id="UP000651452">
    <property type="component" value="Unassembled WGS sequence"/>
</dbReference>